<evidence type="ECO:0000313" key="2">
    <source>
        <dbReference type="EMBL" id="PUU73198.1"/>
    </source>
</evidence>
<evidence type="ECO:0000256" key="1">
    <source>
        <dbReference type="SAM" id="MobiDB-lite"/>
    </source>
</evidence>
<protein>
    <submittedName>
        <fullName evidence="2">Uncharacterized protein</fullName>
    </submittedName>
</protein>
<name>A0A2T6ZCH9_TUBBO</name>
<feature type="compositionally biased region" description="Pro residues" evidence="1">
    <location>
        <begin position="38"/>
        <end position="47"/>
    </location>
</feature>
<feature type="region of interest" description="Disordered" evidence="1">
    <location>
        <begin position="259"/>
        <end position="453"/>
    </location>
</feature>
<comment type="caution">
    <text evidence="2">The sequence shown here is derived from an EMBL/GenBank/DDBJ whole genome shotgun (WGS) entry which is preliminary data.</text>
</comment>
<accession>A0A2T6ZCH9</accession>
<feature type="compositionally biased region" description="Polar residues" evidence="1">
    <location>
        <begin position="132"/>
        <end position="145"/>
    </location>
</feature>
<proteinExistence type="predicted"/>
<dbReference type="EMBL" id="NESQ01000403">
    <property type="protein sequence ID" value="PUU73198.1"/>
    <property type="molecule type" value="Genomic_DNA"/>
</dbReference>
<reference evidence="2 3" key="1">
    <citation type="submission" date="2017-04" db="EMBL/GenBank/DDBJ databases">
        <title>Draft genome sequence of Tuber borchii Vittad., a whitish edible truffle.</title>
        <authorList>
            <consortium name="DOE Joint Genome Institute"/>
            <person name="Murat C."/>
            <person name="Kuo A."/>
            <person name="Barry K.W."/>
            <person name="Clum A."/>
            <person name="Dockter R.B."/>
            <person name="Fauchery L."/>
            <person name="Iotti M."/>
            <person name="Kohler A."/>
            <person name="Labutti K."/>
            <person name="Lindquist E.A."/>
            <person name="Lipzen A."/>
            <person name="Ohm R.A."/>
            <person name="Wang M."/>
            <person name="Grigoriev I.V."/>
            <person name="Zambonelli A."/>
            <person name="Martin F.M."/>
        </authorList>
    </citation>
    <scope>NUCLEOTIDE SEQUENCE [LARGE SCALE GENOMIC DNA]</scope>
    <source>
        <strain evidence="2 3">Tbo3840</strain>
    </source>
</reference>
<organism evidence="2 3">
    <name type="scientific">Tuber borchii</name>
    <name type="common">White truffle</name>
    <dbReference type="NCBI Taxonomy" id="42251"/>
    <lineage>
        <taxon>Eukaryota</taxon>
        <taxon>Fungi</taxon>
        <taxon>Dikarya</taxon>
        <taxon>Ascomycota</taxon>
        <taxon>Pezizomycotina</taxon>
        <taxon>Pezizomycetes</taxon>
        <taxon>Pezizales</taxon>
        <taxon>Tuberaceae</taxon>
        <taxon>Tuber</taxon>
    </lineage>
</organism>
<gene>
    <name evidence="2" type="ORF">B9Z19DRAFT_1069182</name>
</gene>
<dbReference type="AlphaFoldDB" id="A0A2T6ZCH9"/>
<keyword evidence="3" id="KW-1185">Reference proteome</keyword>
<feature type="compositionally biased region" description="Pro residues" evidence="1">
    <location>
        <begin position="93"/>
        <end position="105"/>
    </location>
</feature>
<dbReference type="Proteomes" id="UP000244722">
    <property type="component" value="Unassembled WGS sequence"/>
</dbReference>
<feature type="compositionally biased region" description="Basic and acidic residues" evidence="1">
    <location>
        <begin position="291"/>
        <end position="300"/>
    </location>
</feature>
<feature type="compositionally biased region" description="Polar residues" evidence="1">
    <location>
        <begin position="347"/>
        <end position="356"/>
    </location>
</feature>
<feature type="compositionally biased region" description="Low complexity" evidence="1">
    <location>
        <begin position="388"/>
        <end position="402"/>
    </location>
</feature>
<feature type="region of interest" description="Disordered" evidence="1">
    <location>
        <begin position="20"/>
        <end position="166"/>
    </location>
</feature>
<feature type="compositionally biased region" description="Low complexity" evidence="1">
    <location>
        <begin position="433"/>
        <end position="445"/>
    </location>
</feature>
<evidence type="ECO:0000313" key="3">
    <source>
        <dbReference type="Proteomes" id="UP000244722"/>
    </source>
</evidence>
<sequence length="453" mass="47759">MNEKGNYLATYAVATDVASAKGRDDRLATTQLSEKPLTLPPHPPPIPAKDGFRPSVPPHSSRVPAEDIDKLTSSKPLPIHCKLSPSPSQSVPLPQPSSPCSPPTQSPTGMNNSQAKTARKSAHISANRGDGHTSSGNVSRRTSIHQGPKPLMDGGGSASPGENNSASSTNGLGILARSSASIASVIVSILVHIATYNPKLTLSHSFYLIDPNHTTQSMFTLETIASECVTVGPAEHVLLLTKDPPILIRESSLESLLKAGRRKTATPKAAAIAQEPRMNVDGTTRKNPRKHQTDKPEERKAKRKRKTPVEGMGKFVALPNPRVNSNARSKLSHPNPRSAPVSGQPAERNTSFSTPLIPTEVHQPQPRGPYVGQISQSPVTPHKKPVDTISISSSSPMSPATSRNPITLSPGSSHGASGPGGDHRSSAECSIDGSESAGYSPSSGSDEGEIFYT</sequence>